<accession>A0AAW2IBW1</accession>
<proteinExistence type="predicted"/>
<protein>
    <submittedName>
        <fullName evidence="3">Uncharacterized protein</fullName>
    </submittedName>
</protein>
<evidence type="ECO:0000313" key="3">
    <source>
        <dbReference type="EMBL" id="KAL0279704.1"/>
    </source>
</evidence>
<feature type="region of interest" description="Disordered" evidence="2">
    <location>
        <begin position="1"/>
        <end position="26"/>
    </location>
</feature>
<reference evidence="3" key="1">
    <citation type="journal article" date="2024" name="Gigascience">
        <title>Chromosome-level genome of the poultry shaft louse Menopon gallinae provides insight into the host-switching and adaptive evolution of parasitic lice.</title>
        <authorList>
            <person name="Xu Y."/>
            <person name="Ma L."/>
            <person name="Liu S."/>
            <person name="Liang Y."/>
            <person name="Liu Q."/>
            <person name="He Z."/>
            <person name="Tian L."/>
            <person name="Duan Y."/>
            <person name="Cai W."/>
            <person name="Li H."/>
            <person name="Song F."/>
        </authorList>
    </citation>
    <scope>NUCLEOTIDE SEQUENCE</scope>
    <source>
        <strain evidence="3">Cailab_2023a</strain>
    </source>
</reference>
<feature type="coiled-coil region" evidence="1">
    <location>
        <begin position="80"/>
        <end position="131"/>
    </location>
</feature>
<sequence>MSKCKRRTEVSVLGTTRKSPTGSESISSCSSLFSRNEKVDPLERKYREYELEYSCYLARKLQSKMVCDKEREEEPAKKCLVALKKEYEGLLEENVRLYEHAKKMECYGKSIENLDEQLTVARALLQTLTENRADVAFLKVARDLEDAVNRLHLDGLQKRDFDEAFAKNLLGFDSDLYRLLTRMKEYAAENRTLLPEIVREIKEIEALHSENEELKKRCCEIGERRRRKSVVDNYHKYYEMAVRDCKDVLKELRCWRKIDGVPEALEDSGASLADGSGDFTAPCSSSTPHG</sequence>
<evidence type="ECO:0000256" key="1">
    <source>
        <dbReference type="SAM" id="Coils"/>
    </source>
</evidence>
<dbReference type="EMBL" id="JARGDH010000001">
    <property type="protein sequence ID" value="KAL0279704.1"/>
    <property type="molecule type" value="Genomic_DNA"/>
</dbReference>
<organism evidence="3">
    <name type="scientific">Menopon gallinae</name>
    <name type="common">poultry shaft louse</name>
    <dbReference type="NCBI Taxonomy" id="328185"/>
    <lineage>
        <taxon>Eukaryota</taxon>
        <taxon>Metazoa</taxon>
        <taxon>Ecdysozoa</taxon>
        <taxon>Arthropoda</taxon>
        <taxon>Hexapoda</taxon>
        <taxon>Insecta</taxon>
        <taxon>Pterygota</taxon>
        <taxon>Neoptera</taxon>
        <taxon>Paraneoptera</taxon>
        <taxon>Psocodea</taxon>
        <taxon>Troctomorpha</taxon>
        <taxon>Phthiraptera</taxon>
        <taxon>Amblycera</taxon>
        <taxon>Menoponidae</taxon>
        <taxon>Menopon</taxon>
    </lineage>
</organism>
<gene>
    <name evidence="3" type="ORF">PYX00_001204</name>
</gene>
<keyword evidence="1" id="KW-0175">Coiled coil</keyword>
<evidence type="ECO:0000256" key="2">
    <source>
        <dbReference type="SAM" id="MobiDB-lite"/>
    </source>
</evidence>
<comment type="caution">
    <text evidence="3">The sequence shown here is derived from an EMBL/GenBank/DDBJ whole genome shotgun (WGS) entry which is preliminary data.</text>
</comment>
<name>A0AAW2IBW1_9NEOP</name>
<dbReference type="AlphaFoldDB" id="A0AAW2IBW1"/>